<evidence type="ECO:0000313" key="10">
    <source>
        <dbReference type="Proteomes" id="UP000698222"/>
    </source>
</evidence>
<protein>
    <submittedName>
        <fullName evidence="9">Raffinose/stachyose/melibiose transport system permease protein</fullName>
    </submittedName>
</protein>
<dbReference type="PROSITE" id="PS50928">
    <property type="entry name" value="ABC_TM1"/>
    <property type="match status" value="1"/>
</dbReference>
<comment type="caution">
    <text evidence="9">The sequence shown here is derived from an EMBL/GenBank/DDBJ whole genome shotgun (WGS) entry which is preliminary data.</text>
</comment>
<dbReference type="CDD" id="cd06261">
    <property type="entry name" value="TM_PBP2"/>
    <property type="match status" value="1"/>
</dbReference>
<keyword evidence="3" id="KW-1003">Cell membrane</keyword>
<keyword evidence="10" id="KW-1185">Reference proteome</keyword>
<dbReference type="InterPro" id="IPR051393">
    <property type="entry name" value="ABC_transporter_permease"/>
</dbReference>
<dbReference type="Gene3D" id="1.10.3720.10">
    <property type="entry name" value="MetI-like"/>
    <property type="match status" value="1"/>
</dbReference>
<dbReference type="EMBL" id="JAGIOC010000001">
    <property type="protein sequence ID" value="MBP2409023.1"/>
    <property type="molecule type" value="Genomic_DNA"/>
</dbReference>
<organism evidence="9 10">
    <name type="scientific">Brachybacterium fresconis</name>
    <dbReference type="NCBI Taxonomy" id="173363"/>
    <lineage>
        <taxon>Bacteria</taxon>
        <taxon>Bacillati</taxon>
        <taxon>Actinomycetota</taxon>
        <taxon>Actinomycetes</taxon>
        <taxon>Micrococcales</taxon>
        <taxon>Dermabacteraceae</taxon>
        <taxon>Brachybacterium</taxon>
    </lineage>
</organism>
<evidence type="ECO:0000256" key="5">
    <source>
        <dbReference type="ARBA" id="ARBA00022989"/>
    </source>
</evidence>
<evidence type="ECO:0000259" key="8">
    <source>
        <dbReference type="PROSITE" id="PS50928"/>
    </source>
</evidence>
<keyword evidence="6 7" id="KW-0472">Membrane</keyword>
<name>A0ABS4YJP9_9MICO</name>
<feature type="domain" description="ABC transmembrane type-1" evidence="8">
    <location>
        <begin position="67"/>
        <end position="283"/>
    </location>
</feature>
<reference evidence="9 10" key="1">
    <citation type="submission" date="2021-03" db="EMBL/GenBank/DDBJ databases">
        <title>Sequencing the genomes of 1000 actinobacteria strains.</title>
        <authorList>
            <person name="Klenk H.-P."/>
        </authorList>
    </citation>
    <scope>NUCLEOTIDE SEQUENCE [LARGE SCALE GENOMIC DNA]</scope>
    <source>
        <strain evidence="9 10">DSM 14564</strain>
    </source>
</reference>
<evidence type="ECO:0000256" key="7">
    <source>
        <dbReference type="RuleBase" id="RU363032"/>
    </source>
</evidence>
<sequence length="294" mass="32320">MTTTSRVRSLLWIAPTLILVIGLMYVPLLQNIRLSFFNWSIFDQEMNFVGWENYRQALVDPFLGTALRNNIAYAAVSVVVQVGFGLVLASLLDRFATGRLQGFLRSVYFLPATISMTVTGVLFTFVYDPNVGILNAALEAVGLDFLTRAWLAEPSTAMGAIIAMSQWQWTGYITALLLVAIQRIPADLYEAASLDGAGPVRQFFAVTVPLTREMVAILSLVTVSNALLLFNEVVVMTGGGPNNSTQVLGTIVYQNAFVNDRMGYAATMSTLVLALTMTLGIVQMIWTRRKRVTL</sequence>
<keyword evidence="4 7" id="KW-0812">Transmembrane</keyword>
<dbReference type="InterPro" id="IPR035906">
    <property type="entry name" value="MetI-like_sf"/>
</dbReference>
<evidence type="ECO:0000256" key="1">
    <source>
        <dbReference type="ARBA" id="ARBA00004651"/>
    </source>
</evidence>
<evidence type="ECO:0000256" key="4">
    <source>
        <dbReference type="ARBA" id="ARBA00022692"/>
    </source>
</evidence>
<feature type="transmembrane region" description="Helical" evidence="7">
    <location>
        <begin position="71"/>
        <end position="95"/>
    </location>
</feature>
<evidence type="ECO:0000313" key="9">
    <source>
        <dbReference type="EMBL" id="MBP2409023.1"/>
    </source>
</evidence>
<comment type="similarity">
    <text evidence="7">Belongs to the binding-protein-dependent transport system permease family.</text>
</comment>
<dbReference type="InterPro" id="IPR000515">
    <property type="entry name" value="MetI-like"/>
</dbReference>
<accession>A0ABS4YJP9</accession>
<keyword evidence="2 7" id="KW-0813">Transport</keyword>
<dbReference type="PANTHER" id="PTHR30193:SF37">
    <property type="entry name" value="INNER MEMBRANE ABC TRANSPORTER PERMEASE PROTEIN YCJO"/>
    <property type="match status" value="1"/>
</dbReference>
<dbReference type="Pfam" id="PF00528">
    <property type="entry name" value="BPD_transp_1"/>
    <property type="match status" value="1"/>
</dbReference>
<evidence type="ECO:0000256" key="3">
    <source>
        <dbReference type="ARBA" id="ARBA00022475"/>
    </source>
</evidence>
<dbReference type="RefSeq" id="WP_209890349.1">
    <property type="nucleotide sequence ID" value="NZ_BAAAJV010000012.1"/>
</dbReference>
<proteinExistence type="inferred from homology"/>
<feature type="transmembrane region" description="Helical" evidence="7">
    <location>
        <begin position="262"/>
        <end position="286"/>
    </location>
</feature>
<dbReference type="PANTHER" id="PTHR30193">
    <property type="entry name" value="ABC TRANSPORTER PERMEASE PROTEIN"/>
    <property type="match status" value="1"/>
</dbReference>
<feature type="transmembrane region" description="Helical" evidence="7">
    <location>
        <begin position="158"/>
        <end position="181"/>
    </location>
</feature>
<feature type="transmembrane region" description="Helical" evidence="7">
    <location>
        <begin position="9"/>
        <end position="28"/>
    </location>
</feature>
<gene>
    <name evidence="9" type="ORF">JOF44_001926</name>
</gene>
<comment type="subcellular location">
    <subcellularLocation>
        <location evidence="1 7">Cell membrane</location>
        <topology evidence="1 7">Multi-pass membrane protein</topology>
    </subcellularLocation>
</comment>
<dbReference type="Proteomes" id="UP000698222">
    <property type="component" value="Unassembled WGS sequence"/>
</dbReference>
<feature type="transmembrane region" description="Helical" evidence="7">
    <location>
        <begin position="107"/>
        <end position="127"/>
    </location>
</feature>
<evidence type="ECO:0000256" key="6">
    <source>
        <dbReference type="ARBA" id="ARBA00023136"/>
    </source>
</evidence>
<dbReference type="SUPFAM" id="SSF161098">
    <property type="entry name" value="MetI-like"/>
    <property type="match status" value="1"/>
</dbReference>
<evidence type="ECO:0000256" key="2">
    <source>
        <dbReference type="ARBA" id="ARBA00022448"/>
    </source>
</evidence>
<keyword evidence="5 7" id="KW-1133">Transmembrane helix</keyword>